<evidence type="ECO:0000256" key="7">
    <source>
        <dbReference type="ARBA" id="ARBA00022859"/>
    </source>
</evidence>
<comment type="caution">
    <text evidence="12">The sequence shown here is derived from an EMBL/GenBank/DDBJ whole genome shotgun (WGS) entry which is preliminary data.</text>
</comment>
<keyword evidence="3" id="KW-0479">Metal-binding</keyword>
<dbReference type="PROSITE" id="PS51120">
    <property type="entry name" value="LDLRB"/>
    <property type="match status" value="1"/>
</dbReference>
<evidence type="ECO:0000256" key="8">
    <source>
        <dbReference type="ARBA" id="ARBA00023157"/>
    </source>
</evidence>
<feature type="domain" description="RZ-type" evidence="11">
    <location>
        <begin position="568"/>
        <end position="646"/>
    </location>
</feature>
<dbReference type="PROSITE" id="PS51981">
    <property type="entry name" value="ZF_RZ"/>
    <property type="match status" value="1"/>
</dbReference>
<dbReference type="GO" id="GO:0004842">
    <property type="term" value="F:ubiquitin-protein transferase activity"/>
    <property type="evidence" value="ECO:0007669"/>
    <property type="project" value="InterPro"/>
</dbReference>
<keyword evidence="13" id="KW-1185">Reference proteome</keyword>
<feature type="repeat" description="LDL-receptor class B" evidence="9">
    <location>
        <begin position="134"/>
        <end position="177"/>
    </location>
</feature>
<dbReference type="InterPro" id="IPR046439">
    <property type="entry name" value="ZF_RZ_dom"/>
</dbReference>
<gene>
    <name evidence="12" type="ORF">MGAL_10B067270</name>
</gene>
<dbReference type="OrthoDB" id="6147936at2759"/>
<evidence type="ECO:0000256" key="2">
    <source>
        <dbReference type="ARBA" id="ARBA00022490"/>
    </source>
</evidence>
<protein>
    <recommendedName>
        <fullName evidence="11">RZ-type domain-containing protein</fullName>
    </recommendedName>
</protein>
<keyword evidence="7" id="KW-0391">Immunity</keyword>
<evidence type="ECO:0000256" key="4">
    <source>
        <dbReference type="ARBA" id="ARBA00022729"/>
    </source>
</evidence>
<dbReference type="GO" id="GO:0008270">
    <property type="term" value="F:zinc ion binding"/>
    <property type="evidence" value="ECO:0007669"/>
    <property type="project" value="UniProtKB-KW"/>
</dbReference>
<evidence type="ECO:0000256" key="10">
    <source>
        <dbReference type="SAM" id="SignalP"/>
    </source>
</evidence>
<comment type="subcellular location">
    <subcellularLocation>
        <location evidence="1">Cytoplasm</location>
    </subcellularLocation>
</comment>
<accession>A0A8B6DIX6</accession>
<evidence type="ECO:0000259" key="11">
    <source>
        <dbReference type="PROSITE" id="PS51981"/>
    </source>
</evidence>
<evidence type="ECO:0000256" key="9">
    <source>
        <dbReference type="PROSITE-ProRule" id="PRU00461"/>
    </source>
</evidence>
<organism evidence="12 13">
    <name type="scientific">Mytilus galloprovincialis</name>
    <name type="common">Mediterranean mussel</name>
    <dbReference type="NCBI Taxonomy" id="29158"/>
    <lineage>
        <taxon>Eukaryota</taxon>
        <taxon>Metazoa</taxon>
        <taxon>Spiralia</taxon>
        <taxon>Lophotrochozoa</taxon>
        <taxon>Mollusca</taxon>
        <taxon>Bivalvia</taxon>
        <taxon>Autobranchia</taxon>
        <taxon>Pteriomorphia</taxon>
        <taxon>Mytilida</taxon>
        <taxon>Mytiloidea</taxon>
        <taxon>Mytilidae</taxon>
        <taxon>Mytilinae</taxon>
        <taxon>Mytilus</taxon>
    </lineage>
</organism>
<evidence type="ECO:0000256" key="5">
    <source>
        <dbReference type="ARBA" id="ARBA00022771"/>
    </source>
</evidence>
<keyword evidence="5" id="KW-0863">Zinc-finger</keyword>
<keyword evidence="6" id="KW-0862">Zinc</keyword>
<dbReference type="Pfam" id="PF23283">
    <property type="entry name" value="D8C_UMOD"/>
    <property type="match status" value="1"/>
</dbReference>
<dbReference type="PANTHER" id="PTHR22605:SF16">
    <property type="entry name" value="E3 UBIQUITIN-PROTEIN LIGASE RNF213"/>
    <property type="match status" value="1"/>
</dbReference>
<keyword evidence="8" id="KW-1015">Disulfide bond</keyword>
<reference evidence="12" key="1">
    <citation type="submission" date="2018-11" db="EMBL/GenBank/DDBJ databases">
        <authorList>
            <person name="Alioto T."/>
            <person name="Alioto T."/>
        </authorList>
    </citation>
    <scope>NUCLEOTIDE SEQUENCE</scope>
</reference>
<dbReference type="AlphaFoldDB" id="A0A8B6DIX6"/>
<dbReference type="InterPro" id="IPR057774">
    <property type="entry name" value="D8C_UMOD/GP2/OIT3-like"/>
</dbReference>
<dbReference type="InterPro" id="IPR031248">
    <property type="entry name" value="RNF213"/>
</dbReference>
<dbReference type="Pfam" id="PF20173">
    <property type="entry name" value="ZnF_RZ-type"/>
    <property type="match status" value="1"/>
</dbReference>
<feature type="signal peptide" evidence="10">
    <location>
        <begin position="1"/>
        <end position="19"/>
    </location>
</feature>
<feature type="chain" id="PRO_5032476411" description="RZ-type domain-containing protein" evidence="10">
    <location>
        <begin position="20"/>
        <end position="665"/>
    </location>
</feature>
<name>A0A8B6DIX6_MYTGA</name>
<proteinExistence type="predicted"/>
<evidence type="ECO:0000313" key="12">
    <source>
        <dbReference type="EMBL" id="VDI19308.1"/>
    </source>
</evidence>
<evidence type="ECO:0000313" key="13">
    <source>
        <dbReference type="Proteomes" id="UP000596742"/>
    </source>
</evidence>
<dbReference type="EMBL" id="UYJE01003433">
    <property type="protein sequence ID" value="VDI19308.1"/>
    <property type="molecule type" value="Genomic_DNA"/>
</dbReference>
<evidence type="ECO:0000256" key="1">
    <source>
        <dbReference type="ARBA" id="ARBA00004496"/>
    </source>
</evidence>
<keyword evidence="4 10" id="KW-0732">Signal</keyword>
<dbReference type="Gene3D" id="2.120.10.30">
    <property type="entry name" value="TolB, C-terminal domain"/>
    <property type="match status" value="1"/>
</dbReference>
<sequence>METILTVFVLLVFVPASENSCCWRHGGCYSKRCYQDCCWTRSSTEPNMLALDGYRLYLVNRNDSTVTKLVVGLHTDDSIDYHHSKSYIYTISSYYGTMHRVCYPCYENERQPEIIIEESSPYHPHSFAIDSDNDHIYWSDYQYEALIRSDLNGLNKTVILENGKYGAIGYIALDLNDSWIYFMNASEGTIDRCGLDGNNTERVLIDNYMTTSSRITLDNWSNYRYVYRVNKYGGTRQSIARLGSSVRDIKIFHGDTTKDPCRSYTTMINVEKRSKDFVVNWTTDGPINDAVLEKSWYKINCDSYILMPVSPPGAYHCGTDNPIWLNGTLPNFAEGNVTREACMQTNSSVCEISITIEIRNCDGYYIYYLQPTPYNSSYCFGYIKYNINTSDRLSGYKGHGQEGRGQGESWPLVVRFTATGYSRHHIAARTVDIGPRMTARTARRPKEEWQTRIKLLLALHREISMNNVYGGQPQKFTDKGKEFLGEFIMNHALIIHKEVLQRILQNALWRLPGNIVPRMPLAEQNISCLLTHCFVLMTEIPGKHTLLTPLLNIARKPQKMVSSYLPTMPQDELLEIKEAVLAARRGNVNENPVFYRCPNGHPYIIGNCGNPAYVGVCKECGREIGGQGYNLRPGNELDAGVDRTEKGHVLGPAARLGPLRAQKES</sequence>
<dbReference type="InterPro" id="IPR000033">
    <property type="entry name" value="LDLR_classB_rpt"/>
</dbReference>
<evidence type="ECO:0000256" key="6">
    <source>
        <dbReference type="ARBA" id="ARBA00022833"/>
    </source>
</evidence>
<dbReference type="SMART" id="SM00135">
    <property type="entry name" value="LY"/>
    <property type="match status" value="2"/>
</dbReference>
<dbReference type="InterPro" id="IPR011042">
    <property type="entry name" value="6-blade_b-propeller_TolB-like"/>
</dbReference>
<dbReference type="PANTHER" id="PTHR22605">
    <property type="entry name" value="RZ-TYPE DOMAIN-CONTAINING PROTEIN"/>
    <property type="match status" value="1"/>
</dbReference>
<dbReference type="GO" id="GO:0005737">
    <property type="term" value="C:cytoplasm"/>
    <property type="evidence" value="ECO:0007669"/>
    <property type="project" value="UniProtKB-SubCell"/>
</dbReference>
<evidence type="ECO:0000256" key="3">
    <source>
        <dbReference type="ARBA" id="ARBA00022723"/>
    </source>
</evidence>
<keyword evidence="2" id="KW-0963">Cytoplasm</keyword>
<dbReference type="GO" id="GO:0002376">
    <property type="term" value="P:immune system process"/>
    <property type="evidence" value="ECO:0007669"/>
    <property type="project" value="UniProtKB-KW"/>
</dbReference>
<dbReference type="Proteomes" id="UP000596742">
    <property type="component" value="Unassembled WGS sequence"/>
</dbReference>
<dbReference type="GO" id="GO:0016887">
    <property type="term" value="F:ATP hydrolysis activity"/>
    <property type="evidence" value="ECO:0007669"/>
    <property type="project" value="InterPro"/>
</dbReference>
<dbReference type="SUPFAM" id="SSF63825">
    <property type="entry name" value="YWTD domain"/>
    <property type="match status" value="1"/>
</dbReference>